<evidence type="ECO:0000256" key="2">
    <source>
        <dbReference type="SAM" id="Phobius"/>
    </source>
</evidence>
<accession>A0ABV7YJU3</accession>
<keyword evidence="2" id="KW-0472">Membrane</keyword>
<dbReference type="NCBIfam" id="NF041681">
    <property type="entry name" value="HGxxPAAW"/>
    <property type="match status" value="1"/>
</dbReference>
<comment type="caution">
    <text evidence="3">The sequence shown here is derived from an EMBL/GenBank/DDBJ whole genome shotgun (WGS) entry which is preliminary data.</text>
</comment>
<dbReference type="EMBL" id="JBHRZH010000036">
    <property type="protein sequence ID" value="MFC3765034.1"/>
    <property type="molecule type" value="Genomic_DNA"/>
</dbReference>
<feature type="compositionally biased region" description="Basic and acidic residues" evidence="1">
    <location>
        <begin position="66"/>
        <end position="80"/>
    </location>
</feature>
<sequence length="80" mass="8273">MANSHHGHSPAAWTGVIIMLVASVVIGLGFVLELLWLIVAGAVLFVLGAVAIGVMSSMGLGSARTPSHDPAELRERVENA</sequence>
<protein>
    <submittedName>
        <fullName evidence="3">HGxxPAAW family protein</fullName>
    </submittedName>
</protein>
<proteinExistence type="predicted"/>
<dbReference type="RefSeq" id="WP_205119247.1">
    <property type="nucleotide sequence ID" value="NZ_JAFBCM010000001.1"/>
</dbReference>
<feature type="transmembrane region" description="Helical" evidence="2">
    <location>
        <begin position="12"/>
        <end position="30"/>
    </location>
</feature>
<dbReference type="Proteomes" id="UP001595699">
    <property type="component" value="Unassembled WGS sequence"/>
</dbReference>
<evidence type="ECO:0000313" key="3">
    <source>
        <dbReference type="EMBL" id="MFC3765034.1"/>
    </source>
</evidence>
<keyword evidence="2" id="KW-1133">Transmembrane helix</keyword>
<feature type="transmembrane region" description="Helical" evidence="2">
    <location>
        <begin position="36"/>
        <end position="55"/>
    </location>
</feature>
<evidence type="ECO:0000256" key="1">
    <source>
        <dbReference type="SAM" id="MobiDB-lite"/>
    </source>
</evidence>
<organism evidence="3 4">
    <name type="scientific">Tenggerimyces flavus</name>
    <dbReference type="NCBI Taxonomy" id="1708749"/>
    <lineage>
        <taxon>Bacteria</taxon>
        <taxon>Bacillati</taxon>
        <taxon>Actinomycetota</taxon>
        <taxon>Actinomycetes</taxon>
        <taxon>Propionibacteriales</taxon>
        <taxon>Nocardioidaceae</taxon>
        <taxon>Tenggerimyces</taxon>
    </lineage>
</organism>
<keyword evidence="4" id="KW-1185">Reference proteome</keyword>
<reference evidence="4" key="1">
    <citation type="journal article" date="2019" name="Int. J. Syst. Evol. Microbiol.">
        <title>The Global Catalogue of Microorganisms (GCM) 10K type strain sequencing project: providing services to taxonomists for standard genome sequencing and annotation.</title>
        <authorList>
            <consortium name="The Broad Institute Genomics Platform"/>
            <consortium name="The Broad Institute Genome Sequencing Center for Infectious Disease"/>
            <person name="Wu L."/>
            <person name="Ma J."/>
        </authorList>
    </citation>
    <scope>NUCLEOTIDE SEQUENCE [LARGE SCALE GENOMIC DNA]</scope>
    <source>
        <strain evidence="4">CGMCC 4.7241</strain>
    </source>
</reference>
<keyword evidence="2" id="KW-0812">Transmembrane</keyword>
<feature type="region of interest" description="Disordered" evidence="1">
    <location>
        <begin position="60"/>
        <end position="80"/>
    </location>
</feature>
<evidence type="ECO:0000313" key="4">
    <source>
        <dbReference type="Proteomes" id="UP001595699"/>
    </source>
</evidence>
<name>A0ABV7YJU3_9ACTN</name>
<gene>
    <name evidence="3" type="ORF">ACFOUW_29645</name>
</gene>